<dbReference type="SMART" id="SM00979">
    <property type="entry name" value="TIFY"/>
    <property type="match status" value="1"/>
</dbReference>
<dbReference type="OrthoDB" id="1939212at2759"/>
<feature type="region of interest" description="Disordered" evidence="3">
    <location>
        <begin position="1"/>
        <end position="30"/>
    </location>
</feature>
<gene>
    <name evidence="5" type="ORF">EUGRSUZ_G02116</name>
</gene>
<evidence type="ECO:0000256" key="1">
    <source>
        <dbReference type="ARBA" id="ARBA00008614"/>
    </source>
</evidence>
<dbReference type="GO" id="GO:0005634">
    <property type="term" value="C:nucleus"/>
    <property type="evidence" value="ECO:0000318"/>
    <property type="project" value="GO_Central"/>
</dbReference>
<dbReference type="InterPro" id="IPR010399">
    <property type="entry name" value="Tify_dom"/>
</dbReference>
<reference evidence="5" key="1">
    <citation type="submission" date="2013-07" db="EMBL/GenBank/DDBJ databases">
        <title>The genome of Eucalyptus grandis.</title>
        <authorList>
            <person name="Schmutz J."/>
            <person name="Hayes R."/>
            <person name="Myburg A."/>
            <person name="Tuskan G."/>
            <person name="Grattapaglia D."/>
            <person name="Rokhsar D.S."/>
        </authorList>
    </citation>
    <scope>NUCLEOTIDE SEQUENCE</scope>
    <source>
        <tissue evidence="5">Leaf extractions</tissue>
    </source>
</reference>
<comment type="function">
    <text evidence="2">Repressor of jasmonate responses.</text>
</comment>
<dbReference type="GO" id="GO:2000022">
    <property type="term" value="P:regulation of jasmonic acid mediated signaling pathway"/>
    <property type="evidence" value="ECO:0000318"/>
    <property type="project" value="GO_Central"/>
</dbReference>
<dbReference type="PANTHER" id="PTHR33077:SF149">
    <property type="entry name" value="PROTEIN TIFY"/>
    <property type="match status" value="1"/>
</dbReference>
<keyword evidence="2" id="KW-0539">Nucleus</keyword>
<dbReference type="InParanoid" id="A0A059BF72"/>
<dbReference type="eggNOG" id="ENOG502QQDB">
    <property type="taxonomic scope" value="Eukaryota"/>
</dbReference>
<evidence type="ECO:0000256" key="3">
    <source>
        <dbReference type="SAM" id="MobiDB-lite"/>
    </source>
</evidence>
<feature type="domain" description="Tify" evidence="4">
    <location>
        <begin position="89"/>
        <end position="124"/>
    </location>
</feature>
<proteinExistence type="inferred from homology"/>
<dbReference type="GO" id="GO:0009611">
    <property type="term" value="P:response to wounding"/>
    <property type="evidence" value="ECO:0000318"/>
    <property type="project" value="GO_Central"/>
</dbReference>
<dbReference type="GO" id="GO:0031347">
    <property type="term" value="P:regulation of defense response"/>
    <property type="evidence" value="ECO:0000318"/>
    <property type="project" value="GO_Central"/>
</dbReference>
<protein>
    <recommendedName>
        <fullName evidence="2">Protein TIFY</fullName>
    </recommendedName>
    <alternativeName>
        <fullName evidence="2">Jasmonate ZIM domain-containing protein</fullName>
    </alternativeName>
</protein>
<dbReference type="Pfam" id="PF06200">
    <property type="entry name" value="tify"/>
    <property type="match status" value="1"/>
</dbReference>
<comment type="similarity">
    <text evidence="1 2">Belongs to the TIFY/JAZ family.</text>
</comment>
<evidence type="ECO:0000256" key="2">
    <source>
        <dbReference type="RuleBase" id="RU369065"/>
    </source>
</evidence>
<dbReference type="AlphaFoldDB" id="A0A059BF72"/>
<dbReference type="OMA" id="NGAVVKW"/>
<dbReference type="KEGG" id="egr:104453669"/>
<name>A0A059BF72_EUCGR</name>
<evidence type="ECO:0000313" key="5">
    <source>
        <dbReference type="EMBL" id="KCW64511.1"/>
    </source>
</evidence>
<accession>A0A059BF72</accession>
<dbReference type="Pfam" id="PF09425">
    <property type="entry name" value="Jas_motif"/>
    <property type="match status" value="1"/>
</dbReference>
<sequence>MERDFLGLGSSEPSGVVKEEETSTEACGGSGLNKVSGARWPFLEKFHAVPHLKLDLPGHGLVFTPNSDLLGAASTLGTTESSYCRNAAKPHGSPQLTIFYAGSVKVYDDIPPEKVQAIMILAGNGTSKSPKASHSKCYVHTPTTGNITGNHVVLTQPITQPCSGLSSPFSVASLPAPHLGSGLTNKNGPKEGNAEGVTALSKVDSPKMVGAMRSIAATTMMSTAIPQSPKASLTRFLEKRKERLRNAAPYHLGKSLSLECASPDSSPMKLSSGPALDKHCTR</sequence>
<feature type="region of interest" description="Disordered" evidence="3">
    <location>
        <begin position="260"/>
        <end position="282"/>
    </location>
</feature>
<comment type="subcellular location">
    <subcellularLocation>
        <location evidence="2">Nucleus</location>
    </subcellularLocation>
</comment>
<dbReference type="InterPro" id="IPR018467">
    <property type="entry name" value="CCT_CS"/>
</dbReference>
<evidence type="ECO:0000259" key="4">
    <source>
        <dbReference type="PROSITE" id="PS51320"/>
    </source>
</evidence>
<dbReference type="Gramene" id="KCW64511">
    <property type="protein sequence ID" value="KCW64511"/>
    <property type="gene ID" value="EUGRSUZ_G02116"/>
</dbReference>
<dbReference type="PANTHER" id="PTHR33077">
    <property type="entry name" value="PROTEIN TIFY 4A-RELATED-RELATED"/>
    <property type="match status" value="1"/>
</dbReference>
<dbReference type="EMBL" id="KK198759">
    <property type="protein sequence ID" value="KCW64511.1"/>
    <property type="molecule type" value="Genomic_DNA"/>
</dbReference>
<comment type="domain">
    <text evidence="2">The jas domain is required for interaction with COI1.</text>
</comment>
<organism evidence="5">
    <name type="scientific">Eucalyptus grandis</name>
    <name type="common">Flooded gum</name>
    <dbReference type="NCBI Taxonomy" id="71139"/>
    <lineage>
        <taxon>Eukaryota</taxon>
        <taxon>Viridiplantae</taxon>
        <taxon>Streptophyta</taxon>
        <taxon>Embryophyta</taxon>
        <taxon>Tracheophyta</taxon>
        <taxon>Spermatophyta</taxon>
        <taxon>Magnoliopsida</taxon>
        <taxon>eudicotyledons</taxon>
        <taxon>Gunneridae</taxon>
        <taxon>Pentapetalae</taxon>
        <taxon>rosids</taxon>
        <taxon>malvids</taxon>
        <taxon>Myrtales</taxon>
        <taxon>Myrtaceae</taxon>
        <taxon>Myrtoideae</taxon>
        <taxon>Eucalypteae</taxon>
        <taxon>Eucalyptus</taxon>
    </lineage>
</organism>
<dbReference type="STRING" id="71139.A0A059BF72"/>
<dbReference type="PROSITE" id="PS51320">
    <property type="entry name" value="TIFY"/>
    <property type="match status" value="1"/>
</dbReference>
<keyword evidence="2" id="KW-1184">Jasmonic acid signaling pathway</keyword>
<dbReference type="InterPro" id="IPR040390">
    <property type="entry name" value="TIFY/JAZ"/>
</dbReference>